<dbReference type="PROSITE" id="PS51272">
    <property type="entry name" value="SLH"/>
    <property type="match status" value="1"/>
</dbReference>
<evidence type="ECO:0000256" key="1">
    <source>
        <dbReference type="RuleBase" id="RU363072"/>
    </source>
</evidence>
<dbReference type="NCBIfam" id="NF033921">
    <property type="entry name" value="por_somb"/>
    <property type="match status" value="1"/>
</dbReference>
<evidence type="ECO:0000256" key="2">
    <source>
        <dbReference type="SAM" id="MobiDB-lite"/>
    </source>
</evidence>
<dbReference type="InterPro" id="IPR001119">
    <property type="entry name" value="SLH_dom"/>
</dbReference>
<proteinExistence type="inferred from homology"/>
<dbReference type="EMBL" id="LAHD01000043">
    <property type="protein sequence ID" value="PHK03048.1"/>
    <property type="molecule type" value="Genomic_DNA"/>
</dbReference>
<sequence>MSKFRWNYRSILFLLSLLDIIAILVLNPAKSRAELPKELEANQPPEAVVNQTIETSISELETNKPPEAVVNQTVETSISELETNKPPEAVVNQTVETSIPGLTRKKGKKPERVTPVSELSGVAPPTKKKPTTNSAEQVTSVSQLSDVKPTDWAFQALQSLVERYGVIAGYTDGTFKGSRGLTRYEFAAGLNAALDRLNELIGTSTTDLVRREDLDTIKKLQEQFSPELAQVRGRVDNLEARTAQLEATQFTTTTKLIGRAQIVFGSLFAGNNVVTKTPAPRNPTLQGNASLRLNTSFNGKDSLSLSLSGGSIESLGQTRAGLLGTYEGRTADNASITFARNQITLGGVRYRFLATPDTQVNIYALSDGASEIGLSGPVNPYFESSSATGANGISRFSRRSLVYNYGDSGPGLAILQRLGKQIQLGVAFSAPNGNNPLLNNGLFTGRYLALAQLIYYSANRNFRIAGTYVNTYSPPNTQGFSGTNFGPAVGSNLVNSTVAGAGTVGNLYGLQAFYQLSPKFAINGWVSYASHRYIGRGDGNAMDWAVGLAFPDLFKEGALGGVLVGMEPKLTRLSNSVNLGAGFGQADKDTSLHVEAFYQYKIGNNIEITPGLIWITAPDSDNNNPDSLFGWIRTVYRF</sequence>
<protein>
    <submittedName>
        <fullName evidence="4">S-layer protein</fullName>
    </submittedName>
</protein>
<dbReference type="InterPro" id="IPR047684">
    <property type="entry name" value="Por_som-like"/>
</dbReference>
<feature type="region of interest" description="Disordered" evidence="2">
    <location>
        <begin position="100"/>
        <end position="142"/>
    </location>
</feature>
<accession>A0A9Q5ZBP4</accession>
<name>A0A9Q5ZBP4_NOSLI</name>
<dbReference type="GO" id="GO:0008643">
    <property type="term" value="P:carbohydrate transport"/>
    <property type="evidence" value="ECO:0007669"/>
    <property type="project" value="InterPro"/>
</dbReference>
<feature type="compositionally biased region" description="Polar residues" evidence="2">
    <location>
        <begin position="131"/>
        <end position="142"/>
    </location>
</feature>
<dbReference type="AlphaFoldDB" id="A0A9Q5ZBP4"/>
<evidence type="ECO:0000313" key="4">
    <source>
        <dbReference type="EMBL" id="PHK03048.1"/>
    </source>
</evidence>
<evidence type="ECO:0000259" key="3">
    <source>
        <dbReference type="PROSITE" id="PS51272"/>
    </source>
</evidence>
<dbReference type="PANTHER" id="PTHR43308">
    <property type="entry name" value="OUTER MEMBRANE PROTEIN ALPHA-RELATED"/>
    <property type="match status" value="1"/>
</dbReference>
<reference evidence="4 5" key="1">
    <citation type="submission" date="2015-02" db="EMBL/GenBank/DDBJ databases">
        <title>Nostoc linckia genome annotation.</title>
        <authorList>
            <person name="Zhou Z."/>
        </authorList>
    </citation>
    <scope>NUCLEOTIDE SEQUENCE [LARGE SCALE GENOMIC DNA]</scope>
    <source>
        <strain evidence="5">z8</strain>
    </source>
</reference>
<organism evidence="4 5">
    <name type="scientific">Nostoc linckia z8</name>
    <dbReference type="NCBI Taxonomy" id="1628746"/>
    <lineage>
        <taxon>Bacteria</taxon>
        <taxon>Bacillati</taxon>
        <taxon>Cyanobacteriota</taxon>
        <taxon>Cyanophyceae</taxon>
        <taxon>Nostocales</taxon>
        <taxon>Nostocaceae</taxon>
        <taxon>Nostoc</taxon>
    </lineage>
</organism>
<evidence type="ECO:0000313" key="5">
    <source>
        <dbReference type="Proteomes" id="UP000222310"/>
    </source>
</evidence>
<dbReference type="PANTHER" id="PTHR43308:SF1">
    <property type="entry name" value="OUTER MEMBRANE PROTEIN ALPHA"/>
    <property type="match status" value="1"/>
</dbReference>
<comment type="similarity">
    <text evidence="1">Belongs to the OprB family.</text>
</comment>
<feature type="domain" description="SLH" evidence="3">
    <location>
        <begin position="140"/>
        <end position="204"/>
    </location>
</feature>
<dbReference type="GO" id="GO:0016020">
    <property type="term" value="C:membrane"/>
    <property type="evidence" value="ECO:0007669"/>
    <property type="project" value="InterPro"/>
</dbReference>
<dbReference type="RefSeq" id="WP_099069606.1">
    <property type="nucleotide sequence ID" value="NZ_LAHD01000043.1"/>
</dbReference>
<dbReference type="InterPro" id="IPR007049">
    <property type="entry name" value="Carb-sel_porin_OprB"/>
</dbReference>
<dbReference type="Pfam" id="PF00395">
    <property type="entry name" value="SLH"/>
    <property type="match status" value="1"/>
</dbReference>
<dbReference type="Proteomes" id="UP000222310">
    <property type="component" value="Unassembled WGS sequence"/>
</dbReference>
<gene>
    <name evidence="4" type="ORF">VF08_16285</name>
</gene>
<dbReference type="GeneID" id="57093126"/>
<comment type="caution">
    <text evidence="4">The sequence shown here is derived from an EMBL/GenBank/DDBJ whole genome shotgun (WGS) entry which is preliminary data.</text>
</comment>
<dbReference type="Pfam" id="PF04966">
    <property type="entry name" value="OprB"/>
    <property type="match status" value="1"/>
</dbReference>
<dbReference type="InterPro" id="IPR051465">
    <property type="entry name" value="Cell_Envelope_Struct_Comp"/>
</dbReference>
<dbReference type="GO" id="GO:0015288">
    <property type="term" value="F:porin activity"/>
    <property type="evidence" value="ECO:0007669"/>
    <property type="project" value="InterPro"/>
</dbReference>